<protein>
    <submittedName>
        <fullName evidence="2">Dabb family protein</fullName>
    </submittedName>
</protein>
<dbReference type="Pfam" id="PF07876">
    <property type="entry name" value="Dabb"/>
    <property type="match status" value="1"/>
</dbReference>
<dbReference type="InterPro" id="IPR013097">
    <property type="entry name" value="Dabb"/>
</dbReference>
<reference evidence="2 3" key="1">
    <citation type="submission" date="2023-11" db="EMBL/GenBank/DDBJ databases">
        <title>Draft genome of Azohydromonas lata strain H1 (DSM1123), a polyhydroxyalkanoate producer.</title>
        <authorList>
            <person name="Traversa D."/>
            <person name="D'Addabbo P."/>
            <person name="Pazzani C."/>
            <person name="Manzari C."/>
            <person name="Chiara M."/>
            <person name="Scrascia M."/>
        </authorList>
    </citation>
    <scope>NUCLEOTIDE SEQUENCE [LARGE SCALE GENOMIC DNA]</scope>
    <source>
        <strain evidence="2 3">H1</strain>
    </source>
</reference>
<dbReference type="PROSITE" id="PS51502">
    <property type="entry name" value="S_R_A_B_BARREL"/>
    <property type="match status" value="1"/>
</dbReference>
<evidence type="ECO:0000259" key="1">
    <source>
        <dbReference type="PROSITE" id="PS51502"/>
    </source>
</evidence>
<comment type="caution">
    <text evidence="2">The sequence shown here is derived from an EMBL/GenBank/DDBJ whole genome shotgun (WGS) entry which is preliminary data.</text>
</comment>
<evidence type="ECO:0000313" key="3">
    <source>
        <dbReference type="Proteomes" id="UP001293718"/>
    </source>
</evidence>
<dbReference type="Gene3D" id="3.30.70.100">
    <property type="match status" value="1"/>
</dbReference>
<dbReference type="PANTHER" id="PTHR37832:SF1">
    <property type="entry name" value="STRESS-RESPONSE A_B BARREL DOMAIN-CONTAINING PROTEIN"/>
    <property type="match status" value="1"/>
</dbReference>
<dbReference type="Proteomes" id="UP001293718">
    <property type="component" value="Unassembled WGS sequence"/>
</dbReference>
<dbReference type="EMBL" id="JAXOJX010000003">
    <property type="protein sequence ID" value="MDZ5455770.1"/>
    <property type="molecule type" value="Genomic_DNA"/>
</dbReference>
<organism evidence="2 3">
    <name type="scientific">Azohydromonas lata</name>
    <dbReference type="NCBI Taxonomy" id="45677"/>
    <lineage>
        <taxon>Bacteria</taxon>
        <taxon>Pseudomonadati</taxon>
        <taxon>Pseudomonadota</taxon>
        <taxon>Betaproteobacteria</taxon>
        <taxon>Burkholderiales</taxon>
        <taxon>Sphaerotilaceae</taxon>
        <taxon>Azohydromonas</taxon>
    </lineage>
</organism>
<keyword evidence="3" id="KW-1185">Reference proteome</keyword>
<accession>A0ABU5I9J1</accession>
<proteinExistence type="predicted"/>
<dbReference type="InterPro" id="IPR011008">
    <property type="entry name" value="Dimeric_a/b-barrel"/>
</dbReference>
<dbReference type="SUPFAM" id="SSF54909">
    <property type="entry name" value="Dimeric alpha+beta barrel"/>
    <property type="match status" value="1"/>
</dbReference>
<gene>
    <name evidence="2" type="ORF">SM757_04205</name>
</gene>
<evidence type="ECO:0000313" key="2">
    <source>
        <dbReference type="EMBL" id="MDZ5455770.1"/>
    </source>
</evidence>
<sequence length="98" mass="11511">MLKHIVLFRRKADVPAQPVLEERLVAQMDTLVHQIDFIREWKLSANELDRPICWGYALESAFDDVQALNDYLFHPAHQALIAELKPYFEWAAVDYTVR</sequence>
<dbReference type="SMART" id="SM00886">
    <property type="entry name" value="Dabb"/>
    <property type="match status" value="1"/>
</dbReference>
<feature type="domain" description="Stress-response A/B barrel" evidence="1">
    <location>
        <begin position="2"/>
        <end position="98"/>
    </location>
</feature>
<name>A0ABU5I9J1_9BURK</name>
<dbReference type="RefSeq" id="WP_322464453.1">
    <property type="nucleotide sequence ID" value="NZ_JAXOJX010000003.1"/>
</dbReference>
<dbReference type="PANTHER" id="PTHR37832">
    <property type="entry name" value="BLL2683 PROTEIN"/>
    <property type="match status" value="1"/>
</dbReference>